<dbReference type="InterPro" id="IPR005829">
    <property type="entry name" value="Sugar_transporter_CS"/>
</dbReference>
<accession>A0A443RZT4</accession>
<evidence type="ECO:0000313" key="11">
    <source>
        <dbReference type="EMBL" id="RWS20778.1"/>
    </source>
</evidence>
<dbReference type="Gene3D" id="1.20.1250.20">
    <property type="entry name" value="MFS general substrate transporter like domains"/>
    <property type="match status" value="1"/>
</dbReference>
<keyword evidence="12" id="KW-1185">Reference proteome</keyword>
<feature type="transmembrane region" description="Helical" evidence="9">
    <location>
        <begin position="358"/>
        <end position="381"/>
    </location>
</feature>
<feature type="transmembrane region" description="Helical" evidence="9">
    <location>
        <begin position="229"/>
        <end position="250"/>
    </location>
</feature>
<sequence length="434" mass="48245">MVNHRYLFAYTSPALYSMAKNGSEPRVTSESLKGWIGSLAAAGALFGAIFAGPMCAKFGRKPSLIFNNVTMLVGWLLIIYSRDVFAILYGRFITGFAAGYMSGCVPLYVLEICPTSIRGFFGTGFQLLNTVGILLANVYGLFVEWKSMAVICTVPCVLMPLCLLFVPESPVYLINKYGESIEAVNALRKMRKSKDISAELQDLLNQPRDKQSIILGFDQMKQPNVYKPLLLSLALFFFQQFSGVTAITFYQGDIFRKAGTPIDPNVCAVITCFVQVLITFIGAFFVDKFGRKLLLYISGTGHFISLGLLSFYFFEKDDPMFAAKYGWLALFSLSLFIVSFSIGFGPIPWMMGAEMTPFFARGFITAISICFNWSLAFITSLEFDAIQDALTTGGAYCMFSIASFLSILFVYFCLPETSGKTAEEMEKHFLKSRT</sequence>
<keyword evidence="3 9" id="KW-0812">Transmembrane</keyword>
<dbReference type="PROSITE" id="PS00217">
    <property type="entry name" value="SUGAR_TRANSPORT_2"/>
    <property type="match status" value="1"/>
</dbReference>
<dbReference type="InterPro" id="IPR020846">
    <property type="entry name" value="MFS_dom"/>
</dbReference>
<proteinExistence type="inferred from homology"/>
<dbReference type="VEuPathDB" id="VectorBase:LDEU011262"/>
<dbReference type="SUPFAM" id="SSF103473">
    <property type="entry name" value="MFS general substrate transporter"/>
    <property type="match status" value="1"/>
</dbReference>
<feature type="transmembrane region" description="Helical" evidence="9">
    <location>
        <begin position="393"/>
        <end position="414"/>
    </location>
</feature>
<dbReference type="NCBIfam" id="TIGR00879">
    <property type="entry name" value="SP"/>
    <property type="match status" value="1"/>
</dbReference>
<dbReference type="PANTHER" id="PTHR48021">
    <property type="match status" value="1"/>
</dbReference>
<evidence type="ECO:0000256" key="9">
    <source>
        <dbReference type="SAM" id="Phobius"/>
    </source>
</evidence>
<keyword evidence="4 9" id="KW-1133">Transmembrane helix</keyword>
<dbReference type="EMBL" id="NCKV01015551">
    <property type="protein sequence ID" value="RWS20778.1"/>
    <property type="molecule type" value="Genomic_DNA"/>
</dbReference>
<keyword evidence="2" id="KW-1003">Cell membrane</keyword>
<dbReference type="InterPro" id="IPR036259">
    <property type="entry name" value="MFS_trans_sf"/>
</dbReference>
<evidence type="ECO:0000256" key="8">
    <source>
        <dbReference type="RuleBase" id="RU003346"/>
    </source>
</evidence>
<feature type="domain" description="Major facilitator superfamily (MFS) profile" evidence="10">
    <location>
        <begin position="1"/>
        <end position="418"/>
    </location>
</feature>
<reference evidence="11 12" key="1">
    <citation type="journal article" date="2018" name="Gigascience">
        <title>Genomes of trombidid mites reveal novel predicted allergens and laterally-transferred genes associated with secondary metabolism.</title>
        <authorList>
            <person name="Dong X."/>
            <person name="Chaisiri K."/>
            <person name="Xia D."/>
            <person name="Armstrong S.D."/>
            <person name="Fang Y."/>
            <person name="Donnelly M.J."/>
            <person name="Kadowaki T."/>
            <person name="McGarry J.W."/>
            <person name="Darby A.C."/>
            <person name="Makepeace B.L."/>
        </authorList>
    </citation>
    <scope>NUCLEOTIDE SEQUENCE [LARGE SCALE GENOMIC DNA]</scope>
    <source>
        <strain evidence="11">UoL-UT</strain>
    </source>
</reference>
<feature type="transmembrane region" description="Helical" evidence="9">
    <location>
        <begin position="120"/>
        <end position="142"/>
    </location>
</feature>
<dbReference type="FunFam" id="1.20.1250.20:FF:000055">
    <property type="entry name" value="Facilitated trehalose transporter Tret1-2 homolog"/>
    <property type="match status" value="1"/>
</dbReference>
<dbReference type="STRING" id="299467.A0A443RZT4"/>
<feature type="transmembrane region" description="Helical" evidence="9">
    <location>
        <begin position="34"/>
        <end position="52"/>
    </location>
</feature>
<keyword evidence="6" id="KW-0325">Glycoprotein</keyword>
<keyword evidence="8" id="KW-0813">Transport</keyword>
<comment type="similarity">
    <text evidence="7">Belongs to the major facilitator superfamily. Sugar transporter (TC 2.A.1.1) family. Trehalose transporter subfamily.</text>
</comment>
<dbReference type="AlphaFoldDB" id="A0A443RZT4"/>
<evidence type="ECO:0000256" key="4">
    <source>
        <dbReference type="ARBA" id="ARBA00022989"/>
    </source>
</evidence>
<evidence type="ECO:0000256" key="6">
    <source>
        <dbReference type="ARBA" id="ARBA00023180"/>
    </source>
</evidence>
<evidence type="ECO:0000256" key="7">
    <source>
        <dbReference type="ARBA" id="ARBA00024348"/>
    </source>
</evidence>
<evidence type="ECO:0000256" key="1">
    <source>
        <dbReference type="ARBA" id="ARBA00004651"/>
    </source>
</evidence>
<evidence type="ECO:0000256" key="2">
    <source>
        <dbReference type="ARBA" id="ARBA00022475"/>
    </source>
</evidence>
<feature type="transmembrane region" description="Helical" evidence="9">
    <location>
        <begin position="262"/>
        <end position="286"/>
    </location>
</feature>
<comment type="caution">
    <text evidence="11">The sequence shown here is derived from an EMBL/GenBank/DDBJ whole genome shotgun (WGS) entry which is preliminary data.</text>
</comment>
<dbReference type="PROSITE" id="PS50850">
    <property type="entry name" value="MFS"/>
    <property type="match status" value="1"/>
</dbReference>
<feature type="transmembrane region" description="Helical" evidence="9">
    <location>
        <begin position="325"/>
        <end position="346"/>
    </location>
</feature>
<evidence type="ECO:0000256" key="5">
    <source>
        <dbReference type="ARBA" id="ARBA00023136"/>
    </source>
</evidence>
<dbReference type="PRINTS" id="PR00171">
    <property type="entry name" value="SUGRTRNSPORT"/>
</dbReference>
<feature type="transmembrane region" description="Helical" evidence="9">
    <location>
        <begin position="87"/>
        <end position="108"/>
    </location>
</feature>
<feature type="transmembrane region" description="Helical" evidence="9">
    <location>
        <begin position="64"/>
        <end position="81"/>
    </location>
</feature>
<evidence type="ECO:0000256" key="3">
    <source>
        <dbReference type="ARBA" id="ARBA00022692"/>
    </source>
</evidence>
<feature type="transmembrane region" description="Helical" evidence="9">
    <location>
        <begin position="293"/>
        <end position="313"/>
    </location>
</feature>
<dbReference type="PROSITE" id="PS00216">
    <property type="entry name" value="SUGAR_TRANSPORT_1"/>
    <property type="match status" value="1"/>
</dbReference>
<dbReference type="GO" id="GO:0022857">
    <property type="term" value="F:transmembrane transporter activity"/>
    <property type="evidence" value="ECO:0007669"/>
    <property type="project" value="InterPro"/>
</dbReference>
<dbReference type="Pfam" id="PF00083">
    <property type="entry name" value="Sugar_tr"/>
    <property type="match status" value="1"/>
</dbReference>
<dbReference type="PANTHER" id="PTHR48021:SF1">
    <property type="entry name" value="GH07001P-RELATED"/>
    <property type="match status" value="1"/>
</dbReference>
<organism evidence="11 12">
    <name type="scientific">Leptotrombidium deliense</name>
    <dbReference type="NCBI Taxonomy" id="299467"/>
    <lineage>
        <taxon>Eukaryota</taxon>
        <taxon>Metazoa</taxon>
        <taxon>Ecdysozoa</taxon>
        <taxon>Arthropoda</taxon>
        <taxon>Chelicerata</taxon>
        <taxon>Arachnida</taxon>
        <taxon>Acari</taxon>
        <taxon>Acariformes</taxon>
        <taxon>Trombidiformes</taxon>
        <taxon>Prostigmata</taxon>
        <taxon>Anystina</taxon>
        <taxon>Parasitengona</taxon>
        <taxon>Trombiculoidea</taxon>
        <taxon>Trombiculidae</taxon>
        <taxon>Leptotrombidium</taxon>
    </lineage>
</organism>
<evidence type="ECO:0000259" key="10">
    <source>
        <dbReference type="PROSITE" id="PS50850"/>
    </source>
</evidence>
<gene>
    <name evidence="11" type="ORF">B4U80_11117</name>
</gene>
<dbReference type="InterPro" id="IPR003663">
    <property type="entry name" value="Sugar/inositol_transpt"/>
</dbReference>
<protein>
    <submittedName>
        <fullName evidence="11">Facilitated trehalose transporter Tret1-like protein</fullName>
    </submittedName>
</protein>
<comment type="subcellular location">
    <subcellularLocation>
        <location evidence="1">Cell membrane</location>
        <topology evidence="1">Multi-pass membrane protein</topology>
    </subcellularLocation>
</comment>
<evidence type="ECO:0000313" key="12">
    <source>
        <dbReference type="Proteomes" id="UP000288716"/>
    </source>
</evidence>
<dbReference type="InterPro" id="IPR005828">
    <property type="entry name" value="MFS_sugar_transport-like"/>
</dbReference>
<dbReference type="Proteomes" id="UP000288716">
    <property type="component" value="Unassembled WGS sequence"/>
</dbReference>
<dbReference type="GO" id="GO:0005886">
    <property type="term" value="C:plasma membrane"/>
    <property type="evidence" value="ECO:0007669"/>
    <property type="project" value="UniProtKB-SubCell"/>
</dbReference>
<dbReference type="InterPro" id="IPR050549">
    <property type="entry name" value="MFS_Trehalose_Transporter"/>
</dbReference>
<name>A0A443RZT4_9ACAR</name>
<dbReference type="OrthoDB" id="6480153at2759"/>
<keyword evidence="5 9" id="KW-0472">Membrane</keyword>